<evidence type="ECO:0000256" key="1">
    <source>
        <dbReference type="SAM" id="Coils"/>
    </source>
</evidence>
<accession>A0A183TN22</accession>
<sequence length="266" mass="29933">LSNQIRSLSHTADLAHAIRLGEQLQNLSARLHYDVQRIFAETADDRNQANQLVGRAQRINDRAKSFLEQMNQLAEVKKLYDELENSAVFGVLDSSEFQVDKQQLANKVDTLVKDHEMISQDIRSAADRSNQNAQTAQRLMQDTEHAQRGTVTSEQRLQNLNSTFKQLNEKMEAIDEAMKKMNGKNGSQSGSAVDGGGDRSGLAKQVDEYIAKLEASVKEIQKLRAPLEEMRQSTNDLTSKLQQVVKTFTSLTNQLSAHTKRQRFCS</sequence>
<protein>
    <submittedName>
        <fullName evidence="2">Laminin subunit gamma-1</fullName>
    </submittedName>
</protein>
<dbReference type="SUPFAM" id="SSF58104">
    <property type="entry name" value="Methyl-accepting chemotaxis protein (MCP) signaling domain"/>
    <property type="match status" value="1"/>
</dbReference>
<dbReference type="WBParaSite" id="SSLN_0001854501-mRNA-1">
    <property type="protein sequence ID" value="SSLN_0001854501-mRNA-1"/>
    <property type="gene ID" value="SSLN_0001854501"/>
</dbReference>
<reference evidence="2" key="1">
    <citation type="submission" date="2016-06" db="UniProtKB">
        <authorList>
            <consortium name="WormBaseParasite"/>
        </authorList>
    </citation>
    <scope>IDENTIFICATION</scope>
</reference>
<proteinExistence type="predicted"/>
<dbReference type="AlphaFoldDB" id="A0A183TN22"/>
<name>A0A183TN22_SCHSO</name>
<organism evidence="2">
    <name type="scientific">Schistocephalus solidus</name>
    <name type="common">Tapeworm</name>
    <dbReference type="NCBI Taxonomy" id="70667"/>
    <lineage>
        <taxon>Eukaryota</taxon>
        <taxon>Metazoa</taxon>
        <taxon>Spiralia</taxon>
        <taxon>Lophotrochozoa</taxon>
        <taxon>Platyhelminthes</taxon>
        <taxon>Cestoda</taxon>
        <taxon>Eucestoda</taxon>
        <taxon>Diphyllobothriidea</taxon>
        <taxon>Diphyllobothriidae</taxon>
        <taxon>Schistocephalus</taxon>
    </lineage>
</organism>
<keyword evidence="1" id="KW-0175">Coiled coil</keyword>
<evidence type="ECO:0000313" key="2">
    <source>
        <dbReference type="WBParaSite" id="SSLN_0001854501-mRNA-1"/>
    </source>
</evidence>
<feature type="coiled-coil region" evidence="1">
    <location>
        <begin position="157"/>
        <end position="184"/>
    </location>
</feature>
<dbReference type="Gene3D" id="1.20.58.60">
    <property type="match status" value="1"/>
</dbReference>